<reference evidence="2 3" key="1">
    <citation type="submission" date="2013-09" db="EMBL/GenBank/DDBJ databases">
        <title>Corchorus capsularis genome sequencing.</title>
        <authorList>
            <person name="Alam M."/>
            <person name="Haque M.S."/>
            <person name="Islam M.S."/>
            <person name="Emdad E.M."/>
            <person name="Islam M.M."/>
            <person name="Ahmed B."/>
            <person name="Halim A."/>
            <person name="Hossen Q.M.M."/>
            <person name="Hossain M.Z."/>
            <person name="Ahmed R."/>
            <person name="Khan M.M."/>
            <person name="Islam R."/>
            <person name="Rashid M.M."/>
            <person name="Khan S.A."/>
            <person name="Rahman M.S."/>
            <person name="Alam M."/>
        </authorList>
    </citation>
    <scope>NUCLEOTIDE SEQUENCE [LARGE SCALE GENOMIC DNA]</scope>
    <source>
        <strain evidence="3">cv. CVL-1</strain>
        <tissue evidence="2">Whole seedling</tissue>
    </source>
</reference>
<gene>
    <name evidence="2" type="ORF">CCACVL1_01146</name>
</gene>
<dbReference type="EMBL" id="AWWV01003921">
    <property type="protein sequence ID" value="OMP08214.1"/>
    <property type="molecule type" value="Genomic_DNA"/>
</dbReference>
<dbReference type="Proteomes" id="UP000188268">
    <property type="component" value="Unassembled WGS sequence"/>
</dbReference>
<feature type="non-terminal residue" evidence="2">
    <location>
        <position position="1"/>
    </location>
</feature>
<evidence type="ECO:0000313" key="2">
    <source>
        <dbReference type="EMBL" id="OMP08214.1"/>
    </source>
</evidence>
<dbReference type="AlphaFoldDB" id="A0A1R3KMB8"/>
<accession>A0A1R3KMB8</accession>
<comment type="caution">
    <text evidence="2">The sequence shown here is derived from an EMBL/GenBank/DDBJ whole genome shotgun (WGS) entry which is preliminary data.</text>
</comment>
<feature type="compositionally biased region" description="Basic and acidic residues" evidence="1">
    <location>
        <begin position="1"/>
        <end position="16"/>
    </location>
</feature>
<name>A0A1R3KMB8_COCAP</name>
<keyword evidence="3" id="KW-1185">Reference proteome</keyword>
<organism evidence="2 3">
    <name type="scientific">Corchorus capsularis</name>
    <name type="common">Jute</name>
    <dbReference type="NCBI Taxonomy" id="210143"/>
    <lineage>
        <taxon>Eukaryota</taxon>
        <taxon>Viridiplantae</taxon>
        <taxon>Streptophyta</taxon>
        <taxon>Embryophyta</taxon>
        <taxon>Tracheophyta</taxon>
        <taxon>Spermatophyta</taxon>
        <taxon>Magnoliopsida</taxon>
        <taxon>eudicotyledons</taxon>
        <taxon>Gunneridae</taxon>
        <taxon>Pentapetalae</taxon>
        <taxon>rosids</taxon>
        <taxon>malvids</taxon>
        <taxon>Malvales</taxon>
        <taxon>Malvaceae</taxon>
        <taxon>Grewioideae</taxon>
        <taxon>Apeibeae</taxon>
        <taxon>Corchorus</taxon>
    </lineage>
</organism>
<protein>
    <submittedName>
        <fullName evidence="2">Uncharacterized protein</fullName>
    </submittedName>
</protein>
<feature type="compositionally biased region" description="Basic and acidic residues" evidence="1">
    <location>
        <begin position="24"/>
        <end position="36"/>
    </location>
</feature>
<dbReference type="Gramene" id="OMP08214">
    <property type="protein sequence ID" value="OMP08214"/>
    <property type="gene ID" value="CCACVL1_01146"/>
</dbReference>
<proteinExistence type="predicted"/>
<evidence type="ECO:0000256" key="1">
    <source>
        <dbReference type="SAM" id="MobiDB-lite"/>
    </source>
</evidence>
<sequence>KRCPEKITRIDPDDSTLKLPKMFKPVEPDFNADHDT</sequence>
<feature type="region of interest" description="Disordered" evidence="1">
    <location>
        <begin position="1"/>
        <end position="36"/>
    </location>
</feature>
<evidence type="ECO:0000313" key="3">
    <source>
        <dbReference type="Proteomes" id="UP000188268"/>
    </source>
</evidence>